<dbReference type="Pfam" id="PF24626">
    <property type="entry name" value="SH3_Tf2-1"/>
    <property type="match status" value="1"/>
</dbReference>
<organism evidence="3 4">
    <name type="scientific">Solanum verrucosum</name>
    <dbReference type="NCBI Taxonomy" id="315347"/>
    <lineage>
        <taxon>Eukaryota</taxon>
        <taxon>Viridiplantae</taxon>
        <taxon>Streptophyta</taxon>
        <taxon>Embryophyta</taxon>
        <taxon>Tracheophyta</taxon>
        <taxon>Spermatophyta</taxon>
        <taxon>Magnoliopsida</taxon>
        <taxon>eudicotyledons</taxon>
        <taxon>Gunneridae</taxon>
        <taxon>Pentapetalae</taxon>
        <taxon>asterids</taxon>
        <taxon>lamiids</taxon>
        <taxon>Solanales</taxon>
        <taxon>Solanaceae</taxon>
        <taxon>Solanoideae</taxon>
        <taxon>Solaneae</taxon>
        <taxon>Solanum</taxon>
    </lineage>
</organism>
<evidence type="ECO:0000313" key="4">
    <source>
        <dbReference type="Proteomes" id="UP001234989"/>
    </source>
</evidence>
<dbReference type="Proteomes" id="UP001234989">
    <property type="component" value="Chromosome 12"/>
</dbReference>
<sequence>MEWWDGLYDMYNIYQAEKAQGSFAEAAEATHNEVYHLPSDISTSSPVALAFHPMTPEGELMFDLRERVRVLEIEEEKKEKKKKRRKRRFVKTIVDFRRGMLRGLSPHPSQYIRGFNRQSDSQALEFEVDDWVYLKVSPMKGVMRFGKKGKLSPRYIGPYRIVQRVGSVAYELELPQELAAVHPVFHISMLKKCIGDPSLILPTESVKIKDNLSYEEVPVQILDRQVRRLRTKDVASVKVLWRNQFVEEATWEAEEDMKKRYPHLFESGGNAD</sequence>
<dbReference type="PANTHER" id="PTHR46148:SF56">
    <property type="entry name" value="RETROTRANSPOSON PROTEIN"/>
    <property type="match status" value="1"/>
</dbReference>
<name>A0AAF1A263_SOLVR</name>
<evidence type="ECO:0000259" key="2">
    <source>
        <dbReference type="Pfam" id="PF24626"/>
    </source>
</evidence>
<dbReference type="AlphaFoldDB" id="A0AAF1A263"/>
<evidence type="ECO:0000313" key="3">
    <source>
        <dbReference type="EMBL" id="WMV58128.1"/>
    </source>
</evidence>
<evidence type="ECO:0008006" key="5">
    <source>
        <dbReference type="Google" id="ProtNLM"/>
    </source>
</evidence>
<gene>
    <name evidence="3" type="ORF">MTR67_051513</name>
</gene>
<dbReference type="EMBL" id="CP133623">
    <property type="protein sequence ID" value="WMV58128.1"/>
    <property type="molecule type" value="Genomic_DNA"/>
</dbReference>
<keyword evidence="4" id="KW-1185">Reference proteome</keyword>
<feature type="domain" description="Chromo" evidence="1">
    <location>
        <begin position="219"/>
        <end position="266"/>
    </location>
</feature>
<dbReference type="PANTHER" id="PTHR46148">
    <property type="entry name" value="CHROMO DOMAIN-CONTAINING PROTEIN"/>
    <property type="match status" value="1"/>
</dbReference>
<evidence type="ECO:0000259" key="1">
    <source>
        <dbReference type="Pfam" id="PF00385"/>
    </source>
</evidence>
<protein>
    <recommendedName>
        <fullName evidence="5">Chromo domain-containing protein</fullName>
    </recommendedName>
</protein>
<feature type="domain" description="Tf2-1-like SH3-like" evidence="2">
    <location>
        <begin position="130"/>
        <end position="193"/>
    </location>
</feature>
<dbReference type="Pfam" id="PF00385">
    <property type="entry name" value="Chromo"/>
    <property type="match status" value="1"/>
</dbReference>
<dbReference type="InterPro" id="IPR023780">
    <property type="entry name" value="Chromo_domain"/>
</dbReference>
<dbReference type="InterPro" id="IPR016197">
    <property type="entry name" value="Chromo-like_dom_sf"/>
</dbReference>
<reference evidence="3" key="1">
    <citation type="submission" date="2023-08" db="EMBL/GenBank/DDBJ databases">
        <title>A de novo genome assembly of Solanum verrucosum Schlechtendal, a Mexican diploid species geographically isolated from the other diploid A-genome species in potato relatives.</title>
        <authorList>
            <person name="Hosaka K."/>
        </authorList>
    </citation>
    <scope>NUCLEOTIDE SEQUENCE</scope>
    <source>
        <tissue evidence="3">Young leaves</tissue>
    </source>
</reference>
<accession>A0AAF1A263</accession>
<dbReference type="SUPFAM" id="SSF54160">
    <property type="entry name" value="Chromo domain-like"/>
    <property type="match status" value="1"/>
</dbReference>
<dbReference type="InterPro" id="IPR056924">
    <property type="entry name" value="SH3_Tf2-1"/>
</dbReference>
<proteinExistence type="predicted"/>